<keyword evidence="2" id="KW-0812">Transmembrane</keyword>
<feature type="region of interest" description="Disordered" evidence="1">
    <location>
        <begin position="1875"/>
        <end position="1913"/>
    </location>
</feature>
<accession>A0A8T1VAH6</accession>
<feature type="signal peptide" evidence="3">
    <location>
        <begin position="1"/>
        <end position="36"/>
    </location>
</feature>
<dbReference type="OrthoDB" id="122018at2759"/>
<feature type="chain" id="PRO_5035761183" description="DUF8003 domain-containing protein" evidence="3">
    <location>
        <begin position="37"/>
        <end position="1913"/>
    </location>
</feature>
<keyword evidence="2" id="KW-1133">Transmembrane helix</keyword>
<keyword evidence="3" id="KW-0732">Signal</keyword>
<dbReference type="EMBL" id="JAGDFM010000553">
    <property type="protein sequence ID" value="KAG7377270.1"/>
    <property type="molecule type" value="Genomic_DNA"/>
</dbReference>
<sequence>MASLSAHRRRHPHASSPLSLLLSLLALVASAASVEGKPKTLDELKPHCADYLKHCAWNASTSSCEFTRSVSFVCGPRGLLEPPASESTGSGSLLDAAEVSASSFPGDSNGQDVGDAGARAVTGFTCHWDVPGDLHFAPGVTIAVEGDDCLLHVGSGQMVLLGAKATLKASSLSVEASFVHLEVHAQVSASYSGALRDGHGLFTGTDVFGASHGGGGGQRLIANATMLTQQTTRGFFDVRGRTVDVEIIEEKEALLKESSAGWQLADLWAKEKALMANSAAPSGASGDPSATIAPFLLGSGSRVVIAGNGSSEHVVTVDGGGRIQIKASKNVVVMDGATIKANGASAIDGVSGGSGGSVYISANALSVSGKVQAKGGDAFCTDNAADRGVTHCFPAGGGGRVQITYMSSQLDTNAIDTTGGTLNSDQVKELLAKNNRFRHVQVSALAGAAGTYYQVVQHSDGVHEAQLLVDNNMQRLWPNRLQSDDGGALAIDDIDTVIGGAVTSLYVGDDGDTNIDAITIADGAVVAIGCLKLPGGDLRVLNGSFLLDALLVGLPHQLPDSISVHSSSRPPLLQIRVRDMVVSSDSQMILPTSALQLSARSVSMDATAALEFTWSAQIITSQNIHLDANISSALDPIIAIPATSTTPSTSTTTPKLFDSKMLALISGGDVFLGGVIAVGALSVSSEFSITIDGQLEALNAPSIKSTFRSCKEQQWISLHSLKSDLGKKDTHDSSKEGVTIPSIPSVLPSINNFTLVLHARESIYVGESKEKKQQLEDQLQDDELPPEPLGRVRGGAVLLCATDSIEISPGSIVSADGMGELANQGLGMGSCVGSIGGGAGYGGHGADSSVVTKIGNYASGGLPYGTRSGTGMLGSGGGCVDGGNGGGIVMLGASGLVLNGEIHCNGDGGANGAGGGSGGFLGLSVAQYLRGHGHISAVGGGSECTDSIESFVSDTKWQEPAFLIGNIQDGAADEQAEAQSPMSSKVAPRLCGGGGGGGRLQLTGCELSTFDRCTRGFDGNYTVAGGATSYKLISGGDDTPDLPAPTPASTATQKSIVPAGASGSFFGFPCPPGSGGLFCRSCPVGKYKSESNSAECVVCTNAPSNAHYIGVGAMSAHCDWACDPGYSGYYCVSPIQQLLDACGGEFGFALVLMSIVAFLILLGYACRNRKEPSYTRMYNSRGAKGERQHLLSSAVANSQRSWFASLFRCFYWPRVGYPKLMERDLPEHMARLYLAGYNEPDSPLKLRTTVPPSLKKVLYDVEFKNLADRINRALAWQRGPCSSWGKIVYFIVAVLCYPFASEVKLFRRHIRVNELKRIVAKYNHACMKGPRARGLLNAVKLGYCADYSIVYLELLYKESSQSVCVPTTKIGKPSLPLVLLFAGCGTYFSPYYLDPNDLLVRSIPQCPELTAFIDEPWIEFVAELNELLRVVQRNEASLVESLIPVAVYLEKQRALSALGSNSSKLGGLRIYLGRFYVQDELNMGEEFKLGIFLSTADESLDNVSSNNNIQQSHQQPPPSSSRYSYGNRYSKDTNYYNINDVYGYGRGDSLDYPGPRRSDGSFGNDGMLYDMGGWGTALNNAGSSTRGRSRSSNGVGSGNASQSAASSIREEALRIRSSSSHDDGLGSNDHSGRAGSPDDVLVLMGSGPSKKNRHNSAAHHNFYEGWLGPVDASLPVPGVLICADELRERLADRAPRQMLKAFLRFHLLPRNLPRSSSLNLSWMLSISLLTLLMVDLAITFAILVNLKCVTNGEVDHHCSASIMVPVLLVPPLALVVSPIMGIVSLALSSSTFTRRFSVWNALSMISVGIAILACIAQSSRLVAPWFAGPLPLLPVIGMGVKAGQAYLVERYIAFQETQRRRRGWRGIMKRRLSDASIPTESPYSSPAPGRAEFRLTSTPPSRDDQGFNRYGTN</sequence>
<evidence type="ECO:0000259" key="4">
    <source>
        <dbReference type="Pfam" id="PF26010"/>
    </source>
</evidence>
<feature type="compositionally biased region" description="Low complexity" evidence="1">
    <location>
        <begin position="1580"/>
        <end position="1607"/>
    </location>
</feature>
<feature type="region of interest" description="Disordered" evidence="1">
    <location>
        <begin position="1503"/>
        <end position="1526"/>
    </location>
</feature>
<evidence type="ECO:0000313" key="6">
    <source>
        <dbReference type="Proteomes" id="UP000694044"/>
    </source>
</evidence>
<feature type="transmembrane region" description="Helical" evidence="2">
    <location>
        <begin position="1146"/>
        <end position="1166"/>
    </location>
</feature>
<organism evidence="5 6">
    <name type="scientific">Phytophthora pseudosyringae</name>
    <dbReference type="NCBI Taxonomy" id="221518"/>
    <lineage>
        <taxon>Eukaryota</taxon>
        <taxon>Sar</taxon>
        <taxon>Stramenopiles</taxon>
        <taxon>Oomycota</taxon>
        <taxon>Peronosporomycetes</taxon>
        <taxon>Peronosporales</taxon>
        <taxon>Peronosporaceae</taxon>
        <taxon>Phytophthora</taxon>
    </lineage>
</organism>
<keyword evidence="2" id="KW-0472">Membrane</keyword>
<dbReference type="Proteomes" id="UP000694044">
    <property type="component" value="Unassembled WGS sequence"/>
</dbReference>
<feature type="transmembrane region" description="Helical" evidence="2">
    <location>
        <begin position="1762"/>
        <end position="1787"/>
    </location>
</feature>
<feature type="transmembrane region" description="Helical" evidence="2">
    <location>
        <begin position="1720"/>
        <end position="1742"/>
    </location>
</feature>
<evidence type="ECO:0000256" key="1">
    <source>
        <dbReference type="SAM" id="MobiDB-lite"/>
    </source>
</evidence>
<feature type="transmembrane region" description="Helical" evidence="2">
    <location>
        <begin position="1799"/>
        <end position="1818"/>
    </location>
</feature>
<feature type="compositionally biased region" description="Basic and acidic residues" evidence="1">
    <location>
        <begin position="1608"/>
        <end position="1624"/>
    </location>
</feature>
<gene>
    <name evidence="5" type="ORF">PHYPSEUDO_011943</name>
</gene>
<feature type="compositionally biased region" description="Low complexity" evidence="1">
    <location>
        <begin position="1504"/>
        <end position="1526"/>
    </location>
</feature>
<dbReference type="PANTHER" id="PTHR31513:SF2">
    <property type="entry name" value="MRAZ"/>
    <property type="match status" value="1"/>
</dbReference>
<evidence type="ECO:0000313" key="5">
    <source>
        <dbReference type="EMBL" id="KAG7377270.1"/>
    </source>
</evidence>
<dbReference type="InterPro" id="IPR058316">
    <property type="entry name" value="DUF8003"/>
</dbReference>
<reference evidence="5" key="1">
    <citation type="submission" date="2021-02" db="EMBL/GenBank/DDBJ databases">
        <authorList>
            <person name="Palmer J.M."/>
        </authorList>
    </citation>
    <scope>NUCLEOTIDE SEQUENCE</scope>
    <source>
        <strain evidence="5">SCRP734</strain>
    </source>
</reference>
<comment type="caution">
    <text evidence="5">The sequence shown here is derived from an EMBL/GenBank/DDBJ whole genome shotgun (WGS) entry which is preliminary data.</text>
</comment>
<protein>
    <recommendedName>
        <fullName evidence="4">DUF8003 domain-containing protein</fullName>
    </recommendedName>
</protein>
<keyword evidence="6" id="KW-1185">Reference proteome</keyword>
<name>A0A8T1VAH6_9STRA</name>
<evidence type="ECO:0000256" key="3">
    <source>
        <dbReference type="SAM" id="SignalP"/>
    </source>
</evidence>
<feature type="region of interest" description="Disordered" evidence="1">
    <location>
        <begin position="1580"/>
        <end position="1655"/>
    </location>
</feature>
<evidence type="ECO:0000256" key="2">
    <source>
        <dbReference type="SAM" id="Phobius"/>
    </source>
</evidence>
<proteinExistence type="predicted"/>
<feature type="domain" description="DUF8003" evidence="4">
    <location>
        <begin position="1066"/>
        <end position="1131"/>
    </location>
</feature>
<dbReference type="PANTHER" id="PTHR31513">
    <property type="entry name" value="EPHRIN TYPE-B RECEPTOR"/>
    <property type="match status" value="1"/>
</dbReference>
<dbReference type="Pfam" id="PF26010">
    <property type="entry name" value="DUF8003"/>
    <property type="match status" value="1"/>
</dbReference>